<proteinExistence type="predicted"/>
<sequence length="114" mass="12821">MPVTAAEVAELRQAGQALSLDDVDNTLRTTAEIIGYLIYASRSMGADQTEQLRLVELLVRSTDMWREEIREARDVLVRLGYGRDLALLLTSLARKAKLKPLPVHRGPPERRAPR</sequence>
<dbReference type="AlphaFoldDB" id="A0A1M5XB56"/>
<dbReference type="EMBL" id="LT670817">
    <property type="protein sequence ID" value="SHH96798.1"/>
    <property type="molecule type" value="Genomic_DNA"/>
</dbReference>
<organism evidence="1 2">
    <name type="scientific">Bradyrhizobium erythrophlei</name>
    <dbReference type="NCBI Taxonomy" id="1437360"/>
    <lineage>
        <taxon>Bacteria</taxon>
        <taxon>Pseudomonadati</taxon>
        <taxon>Pseudomonadota</taxon>
        <taxon>Alphaproteobacteria</taxon>
        <taxon>Hyphomicrobiales</taxon>
        <taxon>Nitrobacteraceae</taxon>
        <taxon>Bradyrhizobium</taxon>
    </lineage>
</organism>
<evidence type="ECO:0000313" key="1">
    <source>
        <dbReference type="EMBL" id="SHH96798.1"/>
    </source>
</evidence>
<accession>A0A1M5XB56</accession>
<reference evidence="1 2" key="1">
    <citation type="submission" date="2016-11" db="EMBL/GenBank/DDBJ databases">
        <authorList>
            <person name="Jaros S."/>
            <person name="Januszkiewicz K."/>
            <person name="Wedrychowicz H."/>
        </authorList>
    </citation>
    <scope>NUCLEOTIDE SEQUENCE [LARGE SCALE GENOMIC DNA]</scope>
    <source>
        <strain evidence="1 2">GAS138</strain>
    </source>
</reference>
<dbReference type="RefSeq" id="WP_079605440.1">
    <property type="nucleotide sequence ID" value="NZ_LT670817.1"/>
</dbReference>
<protein>
    <submittedName>
        <fullName evidence="1">Uncharacterized protein</fullName>
    </submittedName>
</protein>
<name>A0A1M5XB56_9BRAD</name>
<gene>
    <name evidence="1" type="ORF">SAMN05443248_7177</name>
</gene>
<evidence type="ECO:0000313" key="2">
    <source>
        <dbReference type="Proteomes" id="UP000189796"/>
    </source>
</evidence>
<dbReference type="Proteomes" id="UP000189796">
    <property type="component" value="Chromosome I"/>
</dbReference>